<keyword evidence="3 7" id="KW-0812">Transmembrane</keyword>
<dbReference type="SUPFAM" id="SSF103473">
    <property type="entry name" value="MFS general substrate transporter"/>
    <property type="match status" value="1"/>
</dbReference>
<dbReference type="AlphaFoldDB" id="A0A193FU95"/>
<feature type="transmembrane region" description="Helical" evidence="7">
    <location>
        <begin position="297"/>
        <end position="318"/>
    </location>
</feature>
<comment type="subcellular location">
    <subcellularLocation>
        <location evidence="1">Endomembrane system</location>
        <topology evidence="1">Multi-pass membrane protein</topology>
    </subcellularLocation>
</comment>
<feature type="transmembrane region" description="Helical" evidence="7">
    <location>
        <begin position="132"/>
        <end position="156"/>
    </location>
</feature>
<keyword evidence="2" id="KW-0813">Transport</keyword>
<organism evidence="9 10">
    <name type="scientific">Bordetella bronchialis</name>
    <dbReference type="NCBI Taxonomy" id="463025"/>
    <lineage>
        <taxon>Bacteria</taxon>
        <taxon>Pseudomonadati</taxon>
        <taxon>Pseudomonadota</taxon>
        <taxon>Betaproteobacteria</taxon>
        <taxon>Burkholderiales</taxon>
        <taxon>Alcaligenaceae</taxon>
        <taxon>Bordetella</taxon>
    </lineage>
</organism>
<protein>
    <submittedName>
        <fullName evidence="9">MFS transporter</fullName>
    </submittedName>
</protein>
<dbReference type="GO" id="GO:0012505">
    <property type="term" value="C:endomembrane system"/>
    <property type="evidence" value="ECO:0007669"/>
    <property type="project" value="UniProtKB-SubCell"/>
</dbReference>
<keyword evidence="5 7" id="KW-0472">Membrane</keyword>
<evidence type="ECO:0000256" key="4">
    <source>
        <dbReference type="ARBA" id="ARBA00022989"/>
    </source>
</evidence>
<dbReference type="InterPro" id="IPR050495">
    <property type="entry name" value="ATG22/LtaA_families"/>
</dbReference>
<feature type="transmembrane region" description="Helical" evidence="7">
    <location>
        <begin position="44"/>
        <end position="63"/>
    </location>
</feature>
<dbReference type="Proteomes" id="UP000092213">
    <property type="component" value="Chromosome"/>
</dbReference>
<reference evidence="9 10" key="1">
    <citation type="submission" date="2016-06" db="EMBL/GenBank/DDBJ databases">
        <title>Complete genome sequences of Bordetella bronchialis and Bordetella flabilis.</title>
        <authorList>
            <person name="LiPuma J.J."/>
            <person name="Spilker T."/>
        </authorList>
    </citation>
    <scope>NUCLEOTIDE SEQUENCE [LARGE SCALE GENOMIC DNA]</scope>
    <source>
        <strain evidence="9 10">AU17976</strain>
    </source>
</reference>
<evidence type="ECO:0000256" key="1">
    <source>
        <dbReference type="ARBA" id="ARBA00004127"/>
    </source>
</evidence>
<dbReference type="InterPro" id="IPR036259">
    <property type="entry name" value="MFS_trans_sf"/>
</dbReference>
<evidence type="ECO:0000256" key="3">
    <source>
        <dbReference type="ARBA" id="ARBA00022692"/>
    </source>
</evidence>
<feature type="transmembrane region" description="Helical" evidence="7">
    <location>
        <begin position="75"/>
        <end position="96"/>
    </location>
</feature>
<dbReference type="GO" id="GO:0022857">
    <property type="term" value="F:transmembrane transporter activity"/>
    <property type="evidence" value="ECO:0007669"/>
    <property type="project" value="InterPro"/>
</dbReference>
<evidence type="ECO:0000256" key="6">
    <source>
        <dbReference type="SAM" id="MobiDB-lite"/>
    </source>
</evidence>
<feature type="transmembrane region" description="Helical" evidence="7">
    <location>
        <begin position="108"/>
        <end position="126"/>
    </location>
</feature>
<dbReference type="InterPro" id="IPR024671">
    <property type="entry name" value="Atg22-like"/>
</dbReference>
<feature type="transmembrane region" description="Helical" evidence="7">
    <location>
        <begin position="413"/>
        <end position="433"/>
    </location>
</feature>
<sequence length="464" mass="48632">MTSSLPEHAAPASPADGGGAVPGEGSLNPGVTRREVWSWAMYDFANSGYTTVILTTVFSAYFVGVVGGGAHWATLAWTGALSVSYLAIMLTMPTLGARADARGAKRKLLFASTVGCIVATLSLTQAGPGDVWPALIGIAISNYFYCVGESAVASFLPELARPHALGRVSGWGWSFGYCGGMLSLGLSLAIVSMAQARGESPPQFVPWVVAVTCAVFALSALPSFVWLRERARPRGGVPAKPDMLGQLLRAWRDTGRHHVQFRRLLMCVSCYQAGIAVVITLAAVYAEQAMGFKMAQIMMLVFLVNIAAAAGAFLFGYLQDRIGHKRALAITLCGWIAMVLIAYAAVTVSVFWIAAALAGLCMGTSQSAGRAMVGALAPEKRLAEFFALWTFSVQLAAVIGPLTYGLVTWLTHGNHRLAILVTGLFFVGGLALLRRVDLARGLAERAAAGDAQAAVGAAATGGAV</sequence>
<evidence type="ECO:0000256" key="2">
    <source>
        <dbReference type="ARBA" id="ARBA00022448"/>
    </source>
</evidence>
<dbReference type="STRING" id="463025.BAU08_08255"/>
<evidence type="ECO:0000259" key="8">
    <source>
        <dbReference type="PROSITE" id="PS50850"/>
    </source>
</evidence>
<feature type="region of interest" description="Disordered" evidence="6">
    <location>
        <begin position="1"/>
        <end position="27"/>
    </location>
</feature>
<feature type="domain" description="Major facilitator superfamily (MFS) profile" evidence="8">
    <location>
        <begin position="258"/>
        <end position="464"/>
    </location>
</feature>
<dbReference type="PROSITE" id="PS50850">
    <property type="entry name" value="MFS"/>
    <property type="match status" value="1"/>
</dbReference>
<dbReference type="Pfam" id="PF11700">
    <property type="entry name" value="ATG22"/>
    <property type="match status" value="1"/>
</dbReference>
<feature type="transmembrane region" description="Helical" evidence="7">
    <location>
        <begin position="264"/>
        <end position="285"/>
    </location>
</feature>
<evidence type="ECO:0000256" key="7">
    <source>
        <dbReference type="SAM" id="Phobius"/>
    </source>
</evidence>
<dbReference type="Gene3D" id="1.20.1250.20">
    <property type="entry name" value="MFS general substrate transporter like domains"/>
    <property type="match status" value="2"/>
</dbReference>
<feature type="transmembrane region" description="Helical" evidence="7">
    <location>
        <begin position="327"/>
        <end position="346"/>
    </location>
</feature>
<dbReference type="EMBL" id="CP016171">
    <property type="protein sequence ID" value="ANN71327.1"/>
    <property type="molecule type" value="Genomic_DNA"/>
</dbReference>
<dbReference type="PANTHER" id="PTHR23519:SF1">
    <property type="entry name" value="AUTOPHAGY-RELATED PROTEIN 22"/>
    <property type="match status" value="1"/>
</dbReference>
<dbReference type="PANTHER" id="PTHR23519">
    <property type="entry name" value="AUTOPHAGY-RELATED PROTEIN 22"/>
    <property type="match status" value="1"/>
</dbReference>
<name>A0A193FU95_9BORD</name>
<dbReference type="InterPro" id="IPR020846">
    <property type="entry name" value="MFS_dom"/>
</dbReference>
<keyword evidence="4 7" id="KW-1133">Transmembrane helix</keyword>
<evidence type="ECO:0000313" key="9">
    <source>
        <dbReference type="EMBL" id="ANN71327.1"/>
    </source>
</evidence>
<feature type="transmembrane region" description="Helical" evidence="7">
    <location>
        <begin position="168"/>
        <end position="192"/>
    </location>
</feature>
<gene>
    <name evidence="9" type="ORF">BAU08_08255</name>
</gene>
<dbReference type="RefSeq" id="WP_066668890.1">
    <property type="nucleotide sequence ID" value="NZ_CP016171.1"/>
</dbReference>
<feature type="transmembrane region" description="Helical" evidence="7">
    <location>
        <begin position="385"/>
        <end position="407"/>
    </location>
</feature>
<accession>A0A193FU95</accession>
<feature type="transmembrane region" description="Helical" evidence="7">
    <location>
        <begin position="204"/>
        <end position="227"/>
    </location>
</feature>
<proteinExistence type="predicted"/>
<evidence type="ECO:0000313" key="10">
    <source>
        <dbReference type="Proteomes" id="UP000092213"/>
    </source>
</evidence>
<evidence type="ECO:0000256" key="5">
    <source>
        <dbReference type="ARBA" id="ARBA00023136"/>
    </source>
</evidence>